<dbReference type="Proteomes" id="UP000219788">
    <property type="component" value="Unassembled WGS sequence"/>
</dbReference>
<accession>A0A2A7U790</accession>
<reference evidence="3" key="1">
    <citation type="submission" date="2017-09" db="EMBL/GenBank/DDBJ databases">
        <title>FDA dAtabase for Regulatory Grade micrObial Sequences (FDA-ARGOS): Supporting development and validation of Infectious Disease Dx tests.</title>
        <authorList>
            <person name="Goldberg B."/>
            <person name="Campos J."/>
            <person name="Tallon L."/>
            <person name="Sadzewicz L."/>
            <person name="Ott S."/>
            <person name="Zhao X."/>
            <person name="Nagaraj S."/>
            <person name="Vavikolanu K."/>
            <person name="Aluvathingal J."/>
            <person name="Nadendla S."/>
            <person name="Geyer C."/>
            <person name="Sichtig H."/>
        </authorList>
    </citation>
    <scope>NUCLEOTIDE SEQUENCE [LARGE SCALE GENOMIC DNA]</scope>
    <source>
        <strain evidence="3">FDAARGOS_370</strain>
    </source>
</reference>
<evidence type="ECO:0000313" key="2">
    <source>
        <dbReference type="EMBL" id="PEH74167.1"/>
    </source>
</evidence>
<evidence type="ECO:0000313" key="3">
    <source>
        <dbReference type="Proteomes" id="UP000219788"/>
    </source>
</evidence>
<dbReference type="RefSeq" id="WP_015460863.1">
    <property type="nucleotide sequence ID" value="NZ_AP028090.1"/>
</dbReference>
<dbReference type="Pfam" id="PF04550">
    <property type="entry name" value="Phage_holin_3_2"/>
    <property type="match status" value="1"/>
</dbReference>
<proteinExistence type="predicted"/>
<protein>
    <submittedName>
        <fullName evidence="2">Holin</fullName>
    </submittedName>
</protein>
<gene>
    <name evidence="2" type="ORF">CRM76_01790</name>
</gene>
<feature type="transmembrane region" description="Helical" evidence="1">
    <location>
        <begin position="6"/>
        <end position="24"/>
    </location>
</feature>
<dbReference type="InterPro" id="IPR007633">
    <property type="entry name" value="Phage_P2_Holin"/>
</dbReference>
<dbReference type="EMBL" id="PDDV01000008">
    <property type="protein sequence ID" value="PEH74167.1"/>
    <property type="molecule type" value="Genomic_DNA"/>
</dbReference>
<keyword evidence="1" id="KW-0812">Transmembrane</keyword>
<keyword evidence="1" id="KW-1133">Transmembrane helix</keyword>
<organism evidence="2 3">
    <name type="scientific">Edwardsiella tarda</name>
    <dbReference type="NCBI Taxonomy" id="636"/>
    <lineage>
        <taxon>Bacteria</taxon>
        <taxon>Pseudomonadati</taxon>
        <taxon>Pseudomonadota</taxon>
        <taxon>Gammaproteobacteria</taxon>
        <taxon>Enterobacterales</taxon>
        <taxon>Hafniaceae</taxon>
        <taxon>Edwardsiella</taxon>
    </lineage>
</organism>
<feature type="transmembrane region" description="Helical" evidence="1">
    <location>
        <begin position="36"/>
        <end position="56"/>
    </location>
</feature>
<keyword evidence="1" id="KW-0472">Membrane</keyword>
<evidence type="ECO:0000256" key="1">
    <source>
        <dbReference type="SAM" id="Phobius"/>
    </source>
</evidence>
<dbReference type="AlphaFoldDB" id="A0A2A7U790"/>
<sequence length="96" mass="10073">MQEHEKTLLSLVVVGALIALANMLNGSEPITARLLFARVVLGTGVAVAAGAALLWVPDLPQLAIIGLGAAFGIAGHTWFESWLRKKGSSLLKGKKQ</sequence>
<dbReference type="GO" id="GO:0044660">
    <property type="term" value="P:viral release via pore formation in host cell membrane"/>
    <property type="evidence" value="ECO:0007669"/>
    <property type="project" value="InterPro"/>
</dbReference>
<feature type="transmembrane region" description="Helical" evidence="1">
    <location>
        <begin position="62"/>
        <end position="79"/>
    </location>
</feature>
<comment type="caution">
    <text evidence="2">The sequence shown here is derived from an EMBL/GenBank/DDBJ whole genome shotgun (WGS) entry which is preliminary data.</text>
</comment>
<name>A0A2A7U790_EDWTA</name>
<dbReference type="OrthoDB" id="8596216at2"/>